<name>A0AAD5RZ48_9PEZI</name>
<dbReference type="AlphaFoldDB" id="A0AAD5RZ48"/>
<keyword evidence="4" id="KW-1185">Reference proteome</keyword>
<reference evidence="3" key="1">
    <citation type="submission" date="2022-07" db="EMBL/GenBank/DDBJ databases">
        <title>Draft genome sequence of Zalerion maritima ATCC 34329, a (micro)plastics degrading marine fungus.</title>
        <authorList>
            <person name="Paco A."/>
            <person name="Goncalves M.F.M."/>
            <person name="Rocha-Santos T.A.P."/>
            <person name="Alves A."/>
        </authorList>
    </citation>
    <scope>NUCLEOTIDE SEQUENCE</scope>
    <source>
        <strain evidence="3">ATCC 34329</strain>
    </source>
</reference>
<organism evidence="3 4">
    <name type="scientific">Zalerion maritima</name>
    <dbReference type="NCBI Taxonomy" id="339359"/>
    <lineage>
        <taxon>Eukaryota</taxon>
        <taxon>Fungi</taxon>
        <taxon>Dikarya</taxon>
        <taxon>Ascomycota</taxon>
        <taxon>Pezizomycotina</taxon>
        <taxon>Sordariomycetes</taxon>
        <taxon>Lulworthiomycetidae</taxon>
        <taxon>Lulworthiales</taxon>
        <taxon>Lulworthiaceae</taxon>
        <taxon>Zalerion</taxon>
    </lineage>
</organism>
<dbReference type="Pfam" id="PF01871">
    <property type="entry name" value="AMMECR1"/>
    <property type="match status" value="1"/>
</dbReference>
<evidence type="ECO:0000259" key="2">
    <source>
        <dbReference type="PROSITE" id="PS51112"/>
    </source>
</evidence>
<accession>A0AAD5RZ48</accession>
<protein>
    <recommendedName>
        <fullName evidence="2">AMMECR1 domain-containing protein</fullName>
    </recommendedName>
</protein>
<dbReference type="PANTHER" id="PTHR13016">
    <property type="entry name" value="AMMECR1 HOMOLOG"/>
    <property type="match status" value="1"/>
</dbReference>
<dbReference type="InterPro" id="IPR002733">
    <property type="entry name" value="AMMECR1_domain"/>
</dbReference>
<dbReference type="PANTHER" id="PTHR13016:SF0">
    <property type="entry name" value="AMME SYNDROME CANDIDATE GENE 1 PROTEIN"/>
    <property type="match status" value="1"/>
</dbReference>
<dbReference type="PROSITE" id="PS51112">
    <property type="entry name" value="AMMECR1"/>
    <property type="match status" value="1"/>
</dbReference>
<dbReference type="InterPro" id="IPR027485">
    <property type="entry name" value="AMMECR1_N"/>
</dbReference>
<feature type="compositionally biased region" description="Low complexity" evidence="1">
    <location>
        <begin position="84"/>
        <end position="118"/>
    </location>
</feature>
<evidence type="ECO:0000256" key="1">
    <source>
        <dbReference type="SAM" id="MobiDB-lite"/>
    </source>
</evidence>
<dbReference type="InterPro" id="IPR036071">
    <property type="entry name" value="AMMECR1_dom_sf"/>
</dbReference>
<evidence type="ECO:0000313" key="4">
    <source>
        <dbReference type="Proteomes" id="UP001201980"/>
    </source>
</evidence>
<feature type="domain" description="AMMECR1" evidence="2">
    <location>
        <begin position="95"/>
        <end position="292"/>
    </location>
</feature>
<dbReference type="Proteomes" id="UP001201980">
    <property type="component" value="Unassembled WGS sequence"/>
</dbReference>
<gene>
    <name evidence="3" type="ORF">MKZ38_002848</name>
</gene>
<feature type="region of interest" description="Disordered" evidence="1">
    <location>
        <begin position="80"/>
        <end position="143"/>
    </location>
</feature>
<sequence length="306" mass="33957">MATHAHCIVCFDALYSDLVKQSLPSWDSNKKGLKSEYDAAREAWRRPLSLVEVEKSWTLYKSQMITKKLPALERLAQNASVGASGSSDSSGTSTPSSGSSTSLLPRSGSTSASGGASAVDTPATSTTSLPDHEPVTESPLFVTWDTETRSGAKELRGCIGTFETLPLEEGLPSYARTSAFDDHRFDPVSFSELSSLVASVTLLTNFETAASWDDWEVGKHGIKIRVSHNGRSYSATYLPQVAEEQEWDHEQTLSSLMRKAGFRGDWKKVPFQTTRYQGKKVELEWKEYKAWRDWDDARRAQQKQQS</sequence>
<proteinExistence type="predicted"/>
<dbReference type="NCBIfam" id="TIGR00296">
    <property type="entry name" value="TIGR00296 family protein"/>
    <property type="match status" value="1"/>
</dbReference>
<dbReference type="Gene3D" id="3.30.1490.150">
    <property type="entry name" value="Hypothetical protein ph0010, domain 2"/>
    <property type="match status" value="1"/>
</dbReference>
<comment type="caution">
    <text evidence="3">The sequence shown here is derived from an EMBL/GenBank/DDBJ whole genome shotgun (WGS) entry which is preliminary data.</text>
</comment>
<evidence type="ECO:0000313" key="3">
    <source>
        <dbReference type="EMBL" id="KAJ2906133.1"/>
    </source>
</evidence>
<dbReference type="Gene3D" id="3.30.700.20">
    <property type="entry name" value="Hypothetical protein ph0010, domain 1"/>
    <property type="match status" value="1"/>
</dbReference>
<dbReference type="SUPFAM" id="SSF143447">
    <property type="entry name" value="AMMECR1-like"/>
    <property type="match status" value="1"/>
</dbReference>
<dbReference type="EMBL" id="JAKWBI020000018">
    <property type="protein sequence ID" value="KAJ2906133.1"/>
    <property type="molecule type" value="Genomic_DNA"/>
</dbReference>
<dbReference type="InterPro" id="IPR023473">
    <property type="entry name" value="AMMECR1"/>
</dbReference>